<accession>A0ACC3CY24</accession>
<evidence type="ECO:0000313" key="1">
    <source>
        <dbReference type="EMBL" id="KAK3055399.1"/>
    </source>
</evidence>
<comment type="caution">
    <text evidence="1">The sequence shown here is derived from an EMBL/GenBank/DDBJ whole genome shotgun (WGS) entry which is preliminary data.</text>
</comment>
<sequence length="178" mass="19607">MANALATTATLDESNWGEAQCKASLARLEKLQDQVDTLRLTIPNIIHALAATKTYSSPEQLYRALNHAIVGGSSALVHLRTAWNDPQTNKLLEHVKRSYQENADLSAGAKIQRYGWADEAELESDAAIVAPTQSGQAQSTIEEEDVGKTVDEYKQTNPTFKVNYDQQAHRIEASNLNI</sequence>
<name>A0ACC3CY24_9PEZI</name>
<protein>
    <submittedName>
        <fullName evidence="1">Uncharacterized protein</fullName>
    </submittedName>
</protein>
<proteinExistence type="predicted"/>
<evidence type="ECO:0000313" key="2">
    <source>
        <dbReference type="Proteomes" id="UP001186974"/>
    </source>
</evidence>
<reference evidence="1" key="1">
    <citation type="submission" date="2024-09" db="EMBL/GenBank/DDBJ databases">
        <title>Black Yeasts Isolated from many extreme environments.</title>
        <authorList>
            <person name="Coleine C."/>
            <person name="Stajich J.E."/>
            <person name="Selbmann L."/>
        </authorList>
    </citation>
    <scope>NUCLEOTIDE SEQUENCE</scope>
    <source>
        <strain evidence="1">CCFEE 5737</strain>
    </source>
</reference>
<dbReference type="EMBL" id="JAWDJW010009815">
    <property type="protein sequence ID" value="KAK3055399.1"/>
    <property type="molecule type" value="Genomic_DNA"/>
</dbReference>
<organism evidence="1 2">
    <name type="scientific">Coniosporium uncinatum</name>
    <dbReference type="NCBI Taxonomy" id="93489"/>
    <lineage>
        <taxon>Eukaryota</taxon>
        <taxon>Fungi</taxon>
        <taxon>Dikarya</taxon>
        <taxon>Ascomycota</taxon>
        <taxon>Pezizomycotina</taxon>
        <taxon>Dothideomycetes</taxon>
        <taxon>Dothideomycetes incertae sedis</taxon>
        <taxon>Coniosporium</taxon>
    </lineage>
</organism>
<dbReference type="Proteomes" id="UP001186974">
    <property type="component" value="Unassembled WGS sequence"/>
</dbReference>
<gene>
    <name evidence="1" type="ORF">LTS18_011830</name>
</gene>
<keyword evidence="2" id="KW-1185">Reference proteome</keyword>